<evidence type="ECO:0000256" key="3">
    <source>
        <dbReference type="SAM" id="SignalP"/>
    </source>
</evidence>
<dbReference type="EMBL" id="HBGT01023194">
    <property type="protein sequence ID" value="CAD9429808.1"/>
    <property type="molecule type" value="Transcribed_RNA"/>
</dbReference>
<proteinExistence type="predicted"/>
<dbReference type="InterPro" id="IPR029021">
    <property type="entry name" value="Prot-tyrosine_phosphatase-like"/>
</dbReference>
<feature type="chain" id="PRO_5030806800" description="Tyrosine specific protein phosphatases domain-containing protein" evidence="3">
    <location>
        <begin position="22"/>
        <end position="271"/>
    </location>
</feature>
<dbReference type="SMART" id="SM00195">
    <property type="entry name" value="DSPc"/>
    <property type="match status" value="1"/>
</dbReference>
<reference evidence="6" key="1">
    <citation type="submission" date="2021-01" db="EMBL/GenBank/DDBJ databases">
        <authorList>
            <person name="Corre E."/>
            <person name="Pelletier E."/>
            <person name="Niang G."/>
            <person name="Scheremetjew M."/>
            <person name="Finn R."/>
            <person name="Kale V."/>
            <person name="Holt S."/>
            <person name="Cochrane G."/>
            <person name="Meng A."/>
            <person name="Brown T."/>
            <person name="Cohen L."/>
        </authorList>
    </citation>
    <scope>NUCLEOTIDE SEQUENCE</scope>
    <source>
        <strain evidence="6">RCC1693</strain>
    </source>
</reference>
<evidence type="ECO:0000256" key="1">
    <source>
        <dbReference type="ARBA" id="ARBA00022801"/>
    </source>
</evidence>
<dbReference type="PANTHER" id="PTHR46274:SF6">
    <property type="entry name" value="TYR_PHOSPHATASE_2 DOMAIN-CONTAINING PROTEIN"/>
    <property type="match status" value="1"/>
</dbReference>
<name>A0A7S2G5Q2_9STRA</name>
<protein>
    <recommendedName>
        <fullName evidence="7">Tyrosine specific protein phosphatases domain-containing protein</fullName>
    </recommendedName>
</protein>
<dbReference type="AlphaFoldDB" id="A0A7S2G5Q2"/>
<dbReference type="PROSITE" id="PS00383">
    <property type="entry name" value="TYR_PHOSPHATASE_1"/>
    <property type="match status" value="1"/>
</dbReference>
<dbReference type="PROSITE" id="PS50056">
    <property type="entry name" value="TYR_PHOSPHATASE_2"/>
    <property type="match status" value="1"/>
</dbReference>
<dbReference type="Pfam" id="PF00782">
    <property type="entry name" value="DSPc"/>
    <property type="match status" value="1"/>
</dbReference>
<dbReference type="GO" id="GO:0004721">
    <property type="term" value="F:phosphoprotein phosphatase activity"/>
    <property type="evidence" value="ECO:0007669"/>
    <property type="project" value="UniProtKB-KW"/>
</dbReference>
<accession>A0A7S2G5Q2</accession>
<evidence type="ECO:0000259" key="5">
    <source>
        <dbReference type="PROSITE" id="PS50056"/>
    </source>
</evidence>
<dbReference type="Gene3D" id="3.90.190.10">
    <property type="entry name" value="Protein tyrosine phosphatase superfamily"/>
    <property type="match status" value="1"/>
</dbReference>
<keyword evidence="3" id="KW-0732">Signal</keyword>
<dbReference type="InterPro" id="IPR000387">
    <property type="entry name" value="Tyr_Pase_dom"/>
</dbReference>
<dbReference type="PROSITE" id="PS50054">
    <property type="entry name" value="TYR_PHOSPHATASE_DUAL"/>
    <property type="match status" value="1"/>
</dbReference>
<dbReference type="PANTHER" id="PTHR46274">
    <property type="entry name" value="PHOSPHATIDYLINOSITOL PHOSPHATASE"/>
    <property type="match status" value="1"/>
</dbReference>
<feature type="signal peptide" evidence="3">
    <location>
        <begin position="1"/>
        <end position="21"/>
    </location>
</feature>
<feature type="domain" description="Tyrosine-protein phosphatase" evidence="4">
    <location>
        <begin position="102"/>
        <end position="252"/>
    </location>
</feature>
<dbReference type="InterPro" id="IPR016130">
    <property type="entry name" value="Tyr_Pase_AS"/>
</dbReference>
<dbReference type="SUPFAM" id="SSF52799">
    <property type="entry name" value="(Phosphotyrosine protein) phosphatases II"/>
    <property type="match status" value="1"/>
</dbReference>
<sequence>MRRIAQILVTLILLSVNVAMAKQEGSDPRPLWRSAEGAAVLPSLAVSSLPIGGLARSIFVGWIVLYGAFQKKLLPKAMSRRAAKLFFWPMLPVTYLHRRNALWTRVDDSVLVGVAPVAFSVTPANLKRMGVKGVVNLCDEFMGPTRSYAQLQMQELRLPVVDHFEPSVADLQKAVDFIERVTKDGSAVYVHCKAGHGRSAAVVFAWLTIKHPEKTPKEIQALLSSKRKVRKKLHTQKNILLFRDDWLRRRGAAKATTKDNDMGNWVEGGGH</sequence>
<evidence type="ECO:0000259" key="4">
    <source>
        <dbReference type="PROSITE" id="PS50054"/>
    </source>
</evidence>
<evidence type="ECO:0000256" key="2">
    <source>
        <dbReference type="ARBA" id="ARBA00022912"/>
    </source>
</evidence>
<dbReference type="InterPro" id="IPR020422">
    <property type="entry name" value="TYR_PHOSPHATASE_DUAL_dom"/>
</dbReference>
<evidence type="ECO:0008006" key="7">
    <source>
        <dbReference type="Google" id="ProtNLM"/>
    </source>
</evidence>
<evidence type="ECO:0000313" key="6">
    <source>
        <dbReference type="EMBL" id="CAD9429808.1"/>
    </source>
</evidence>
<dbReference type="InterPro" id="IPR000340">
    <property type="entry name" value="Dual-sp_phosphatase_cat-dom"/>
</dbReference>
<organism evidence="6">
    <name type="scientific">Florenciella parvula</name>
    <dbReference type="NCBI Taxonomy" id="236787"/>
    <lineage>
        <taxon>Eukaryota</taxon>
        <taxon>Sar</taxon>
        <taxon>Stramenopiles</taxon>
        <taxon>Ochrophyta</taxon>
        <taxon>Dictyochophyceae</taxon>
        <taxon>Florenciellales</taxon>
        <taxon>Florenciella</taxon>
    </lineage>
</organism>
<keyword evidence="2" id="KW-0904">Protein phosphatase</keyword>
<keyword evidence="1" id="KW-0378">Hydrolase</keyword>
<gene>
    <name evidence="6" type="ORF">FPAR1323_LOCUS12070</name>
</gene>
<feature type="domain" description="Tyrosine specific protein phosphatases" evidence="5">
    <location>
        <begin position="169"/>
        <end position="241"/>
    </location>
</feature>